<comment type="similarity">
    <text evidence="1">Belongs to the FMO family.</text>
</comment>
<evidence type="ECO:0000256" key="2">
    <source>
        <dbReference type="ARBA" id="ARBA00022630"/>
    </source>
</evidence>
<dbReference type="PIRSF" id="PIRSF000332">
    <property type="entry name" value="FMO"/>
    <property type="match status" value="1"/>
</dbReference>
<keyword evidence="2" id="KW-0285">Flavoprotein</keyword>
<dbReference type="Pfam" id="PF00743">
    <property type="entry name" value="FMO-like"/>
    <property type="match status" value="1"/>
</dbReference>
<dbReference type="InterPro" id="IPR036188">
    <property type="entry name" value="FAD/NAD-bd_sf"/>
</dbReference>
<dbReference type="Gene3D" id="3.50.50.60">
    <property type="entry name" value="FAD/NAD(P)-binding domain"/>
    <property type="match status" value="1"/>
</dbReference>
<dbReference type="InterPro" id="IPR050346">
    <property type="entry name" value="FMO-like"/>
</dbReference>
<sequence length="528" mass="58667">MESDGPASTRVAVIGIGAVGLVTLKNLLEEGYDAFGFDRNDYIGGLWHFTPEDKTSVLPSTVANVSKERNCFTDFPFPEETPSLCPASEVEKYLEQYADHFNLRPRIRLGTLVTRVWRDDAREKWVLNIQGSTSQVFDKVVFATGTYHKPNIPAIPAIETYTGVSLHSRAYKDPKPFEGKNVLIVGFGNTGADTAVSLVGVANKVYISHREGTLIFPRLRNGCPVDHSLTARMTAVQGLFQRHFPGIAEALLNNFGKKLQDEAFNIRPEWGLSPAPSLKFGIPVVSDEIVAALEAGTVESVPGVRAAVAPRAFELQDGRRLDEIDAVIYCTGYCADFGLLEPRFDPTRDTTPAWAAAPGSRGKPLPRLYRNIFSLDHPYSLVYVGGVFTPLPAFPLFDVTSMALVQVWRGRSPLPPRDEMIASVDRHHAWMVENAKIAKVTPNLVDRREWSAWVDEAAGMGIQERLGWGWRGWAFWLSDPKLCSLLMTGLSSPHQYRLFDCGKRKAWRGARAEIERVNRAVKEKPKTA</sequence>
<protein>
    <submittedName>
        <fullName evidence="6">Uncharacterized protein</fullName>
    </submittedName>
</protein>
<evidence type="ECO:0000313" key="6">
    <source>
        <dbReference type="EMBL" id="KAL1854511.1"/>
    </source>
</evidence>
<dbReference type="InterPro" id="IPR020946">
    <property type="entry name" value="Flavin_mOase-like"/>
</dbReference>
<name>A0ABR3W731_9PEZI</name>
<evidence type="ECO:0000256" key="5">
    <source>
        <dbReference type="ARBA" id="ARBA00023002"/>
    </source>
</evidence>
<proteinExistence type="inferred from homology"/>
<dbReference type="EMBL" id="JAZHXJ010000659">
    <property type="protein sequence ID" value="KAL1854511.1"/>
    <property type="molecule type" value="Genomic_DNA"/>
</dbReference>
<keyword evidence="4" id="KW-0521">NADP</keyword>
<evidence type="ECO:0000313" key="7">
    <source>
        <dbReference type="Proteomes" id="UP001586593"/>
    </source>
</evidence>
<reference evidence="6 7" key="1">
    <citation type="journal article" date="2024" name="Commun. Biol.">
        <title>Comparative genomic analysis of thermophilic fungi reveals convergent evolutionary adaptations and gene losses.</title>
        <authorList>
            <person name="Steindorff A.S."/>
            <person name="Aguilar-Pontes M.V."/>
            <person name="Robinson A.J."/>
            <person name="Andreopoulos B."/>
            <person name="LaButti K."/>
            <person name="Kuo A."/>
            <person name="Mondo S."/>
            <person name="Riley R."/>
            <person name="Otillar R."/>
            <person name="Haridas S."/>
            <person name="Lipzen A."/>
            <person name="Grimwood J."/>
            <person name="Schmutz J."/>
            <person name="Clum A."/>
            <person name="Reid I.D."/>
            <person name="Moisan M.C."/>
            <person name="Butler G."/>
            <person name="Nguyen T.T.M."/>
            <person name="Dewar K."/>
            <person name="Conant G."/>
            <person name="Drula E."/>
            <person name="Henrissat B."/>
            <person name="Hansel C."/>
            <person name="Singer S."/>
            <person name="Hutchinson M.I."/>
            <person name="de Vries R.P."/>
            <person name="Natvig D.O."/>
            <person name="Powell A.J."/>
            <person name="Tsang A."/>
            <person name="Grigoriev I.V."/>
        </authorList>
    </citation>
    <scope>NUCLEOTIDE SEQUENCE [LARGE SCALE GENOMIC DNA]</scope>
    <source>
        <strain evidence="6 7">ATCC 24622</strain>
    </source>
</reference>
<dbReference type="InterPro" id="IPR000960">
    <property type="entry name" value="Flavin_mOase"/>
</dbReference>
<accession>A0ABR3W731</accession>
<keyword evidence="3" id="KW-0274">FAD</keyword>
<evidence type="ECO:0000256" key="4">
    <source>
        <dbReference type="ARBA" id="ARBA00022857"/>
    </source>
</evidence>
<dbReference type="PANTHER" id="PTHR23023">
    <property type="entry name" value="DIMETHYLANILINE MONOOXYGENASE"/>
    <property type="match status" value="1"/>
</dbReference>
<keyword evidence="7" id="KW-1185">Reference proteome</keyword>
<gene>
    <name evidence="6" type="ORF">VTK73DRAFT_8733</name>
</gene>
<evidence type="ECO:0000256" key="3">
    <source>
        <dbReference type="ARBA" id="ARBA00022827"/>
    </source>
</evidence>
<dbReference type="PRINTS" id="PR00370">
    <property type="entry name" value="FMOXYGENASE"/>
</dbReference>
<dbReference type="SUPFAM" id="SSF51905">
    <property type="entry name" value="FAD/NAD(P)-binding domain"/>
    <property type="match status" value="2"/>
</dbReference>
<comment type="caution">
    <text evidence="6">The sequence shown here is derived from an EMBL/GenBank/DDBJ whole genome shotgun (WGS) entry which is preliminary data.</text>
</comment>
<keyword evidence="5" id="KW-0560">Oxidoreductase</keyword>
<organism evidence="6 7">
    <name type="scientific">Phialemonium thermophilum</name>
    <dbReference type="NCBI Taxonomy" id="223376"/>
    <lineage>
        <taxon>Eukaryota</taxon>
        <taxon>Fungi</taxon>
        <taxon>Dikarya</taxon>
        <taxon>Ascomycota</taxon>
        <taxon>Pezizomycotina</taxon>
        <taxon>Sordariomycetes</taxon>
        <taxon>Sordariomycetidae</taxon>
        <taxon>Cephalothecales</taxon>
        <taxon>Cephalothecaceae</taxon>
        <taxon>Phialemonium</taxon>
    </lineage>
</organism>
<evidence type="ECO:0000256" key="1">
    <source>
        <dbReference type="ARBA" id="ARBA00009183"/>
    </source>
</evidence>
<dbReference type="Proteomes" id="UP001586593">
    <property type="component" value="Unassembled WGS sequence"/>
</dbReference>